<feature type="domain" description="B12-binding" evidence="24">
    <location>
        <begin position="716"/>
        <end position="845"/>
    </location>
</feature>
<dbReference type="InterPro" id="IPR036724">
    <property type="entry name" value="Cobalamin-bd_sf"/>
</dbReference>
<keyword evidence="10" id="KW-0028">Amino-acid biosynthesis</keyword>
<dbReference type="RefSeq" id="WP_069152488.1">
    <property type="nucleotide sequence ID" value="NZ_MCGH01000002.1"/>
</dbReference>
<evidence type="ECO:0000313" key="26">
    <source>
        <dbReference type="EMBL" id="ODM06620.1"/>
    </source>
</evidence>
<evidence type="ECO:0000256" key="5">
    <source>
        <dbReference type="ARBA" id="ARBA00010398"/>
    </source>
</evidence>
<dbReference type="PIRSF" id="PIRSF037472">
    <property type="entry name" value="DHPS_mtfrase"/>
    <property type="match status" value="1"/>
</dbReference>
<dbReference type="CDD" id="cd02070">
    <property type="entry name" value="corrinoid_protein_B12-BD"/>
    <property type="match status" value="1"/>
</dbReference>
<dbReference type="SUPFAM" id="SSF51717">
    <property type="entry name" value="Dihydropteroate synthetase-like"/>
    <property type="match status" value="1"/>
</dbReference>
<feature type="domain" description="Pterin-binding" evidence="23">
    <location>
        <begin position="323"/>
        <end position="586"/>
    </location>
</feature>
<evidence type="ECO:0000256" key="16">
    <source>
        <dbReference type="ARBA" id="ARBA00023167"/>
    </source>
</evidence>
<dbReference type="GO" id="GO:0005829">
    <property type="term" value="C:cytosol"/>
    <property type="evidence" value="ECO:0007669"/>
    <property type="project" value="TreeGrafter"/>
</dbReference>
<dbReference type="InterPro" id="IPR017215">
    <property type="entry name" value="MetH_bac"/>
</dbReference>
<dbReference type="PROSITE" id="PS51337">
    <property type="entry name" value="B12_BINDING_NTER"/>
    <property type="match status" value="1"/>
</dbReference>
<evidence type="ECO:0000259" key="25">
    <source>
        <dbReference type="PROSITE" id="PS51337"/>
    </source>
</evidence>
<dbReference type="SMART" id="SM01018">
    <property type="entry name" value="B12-binding_2"/>
    <property type="match status" value="1"/>
</dbReference>
<comment type="catalytic activity">
    <reaction evidence="1">
        <text>(6S)-5-methyl-5,6,7,8-tetrahydrofolate + L-homocysteine = (6S)-5,6,7,8-tetrahydrofolate + L-methionine</text>
        <dbReference type="Rhea" id="RHEA:11172"/>
        <dbReference type="ChEBI" id="CHEBI:18608"/>
        <dbReference type="ChEBI" id="CHEBI:57453"/>
        <dbReference type="ChEBI" id="CHEBI:57844"/>
        <dbReference type="ChEBI" id="CHEBI:58199"/>
        <dbReference type="EC" id="2.1.1.13"/>
    </reaction>
</comment>
<dbReference type="GO" id="GO:0008705">
    <property type="term" value="F:methionine synthase activity"/>
    <property type="evidence" value="ECO:0007669"/>
    <property type="project" value="UniProtKB-EC"/>
</dbReference>
<feature type="domain" description="Hcy-binding" evidence="22">
    <location>
        <begin position="3"/>
        <end position="290"/>
    </location>
</feature>
<evidence type="ECO:0000256" key="7">
    <source>
        <dbReference type="ARBA" id="ARBA00012032"/>
    </source>
</evidence>
<keyword evidence="11" id="KW-0846">Cobalamin</keyword>
<evidence type="ECO:0000256" key="13">
    <source>
        <dbReference type="ARBA" id="ARBA00022691"/>
    </source>
</evidence>
<dbReference type="EC" id="2.1.1.13" evidence="7"/>
<evidence type="ECO:0000256" key="21">
    <source>
        <dbReference type="SAM" id="MobiDB-lite"/>
    </source>
</evidence>
<dbReference type="PROSITE" id="PS51332">
    <property type="entry name" value="B12_BINDING"/>
    <property type="match status" value="1"/>
</dbReference>
<feature type="domain" description="B12-binding N-terminal" evidence="25">
    <location>
        <begin position="621"/>
        <end position="715"/>
    </location>
</feature>
<dbReference type="InterPro" id="IPR011005">
    <property type="entry name" value="Dihydropteroate_synth-like_sf"/>
</dbReference>
<keyword evidence="13" id="KW-0949">S-adenosyl-L-methionine</keyword>
<dbReference type="InterPro" id="IPR036589">
    <property type="entry name" value="HCY_dom_sf"/>
</dbReference>
<evidence type="ECO:0000256" key="9">
    <source>
        <dbReference type="ARBA" id="ARBA00022603"/>
    </source>
</evidence>
<dbReference type="InterPro" id="IPR036594">
    <property type="entry name" value="Meth_synthase_dom"/>
</dbReference>
<keyword evidence="12 20" id="KW-0808">Transferase</keyword>
<keyword evidence="16" id="KW-0486">Methionine biosynthesis</keyword>
<dbReference type="PANTHER" id="PTHR45833:SF1">
    <property type="entry name" value="METHIONINE SYNTHASE"/>
    <property type="match status" value="1"/>
</dbReference>
<dbReference type="PROSITE" id="PS50972">
    <property type="entry name" value="PTERIN_BINDING"/>
    <property type="match status" value="1"/>
</dbReference>
<dbReference type="UniPathway" id="UPA00051">
    <property type="reaction ID" value="UER00081"/>
</dbReference>
<dbReference type="InterPro" id="IPR003759">
    <property type="entry name" value="Cbl-bd_cap"/>
</dbReference>
<dbReference type="EMBL" id="MCGH01000002">
    <property type="protein sequence ID" value="ODM06620.1"/>
    <property type="molecule type" value="Genomic_DNA"/>
</dbReference>
<evidence type="ECO:0000256" key="11">
    <source>
        <dbReference type="ARBA" id="ARBA00022628"/>
    </source>
</evidence>
<protein>
    <recommendedName>
        <fullName evidence="8">Methionine synthase</fullName>
        <ecNumber evidence="7">2.1.1.13</ecNumber>
    </recommendedName>
    <alternativeName>
        <fullName evidence="19">5-methyltetrahydrofolate--homocysteine methyltransferase</fullName>
    </alternativeName>
</protein>
<dbReference type="Pfam" id="PF02574">
    <property type="entry name" value="S-methyl_trans"/>
    <property type="match status" value="1"/>
</dbReference>
<comment type="similarity">
    <text evidence="5">Belongs to the vitamin-B12 dependent methionine synthase family.</text>
</comment>
<evidence type="ECO:0000256" key="20">
    <source>
        <dbReference type="PROSITE-ProRule" id="PRU00333"/>
    </source>
</evidence>
<comment type="caution">
    <text evidence="26">The sequence shown here is derived from an EMBL/GenBank/DDBJ whole genome shotgun (WGS) entry which is preliminary data.</text>
</comment>
<dbReference type="GO" id="GO:0046653">
    <property type="term" value="P:tetrahydrofolate metabolic process"/>
    <property type="evidence" value="ECO:0007669"/>
    <property type="project" value="TreeGrafter"/>
</dbReference>
<evidence type="ECO:0000313" key="27">
    <source>
        <dbReference type="Proteomes" id="UP000094067"/>
    </source>
</evidence>
<dbReference type="Gene3D" id="3.20.20.330">
    <property type="entry name" value="Homocysteine-binding-like domain"/>
    <property type="match status" value="1"/>
</dbReference>
<dbReference type="FunFam" id="3.40.50.280:FF:000003">
    <property type="entry name" value="Dimethylamine methyltransferase corrinoid protein"/>
    <property type="match status" value="1"/>
</dbReference>
<dbReference type="Pfam" id="PF00809">
    <property type="entry name" value="Pterin_bind"/>
    <property type="match status" value="1"/>
</dbReference>
<feature type="compositionally biased region" description="Low complexity" evidence="21">
    <location>
        <begin position="610"/>
        <end position="621"/>
    </location>
</feature>
<keyword evidence="17" id="KW-0170">Cobalt</keyword>
<comment type="similarity">
    <text evidence="6">Belongs to the methylamine corrinoid protein family.</text>
</comment>
<dbReference type="InterPro" id="IPR006158">
    <property type="entry name" value="Cobalamin-bd"/>
</dbReference>
<evidence type="ECO:0000256" key="2">
    <source>
        <dbReference type="ARBA" id="ARBA00001947"/>
    </source>
</evidence>
<keyword evidence="15 20" id="KW-0862">Zinc</keyword>
<evidence type="ECO:0000256" key="6">
    <source>
        <dbReference type="ARBA" id="ARBA00010854"/>
    </source>
</evidence>
<feature type="binding site" evidence="20">
    <location>
        <position position="276"/>
    </location>
    <ligand>
        <name>Zn(2+)</name>
        <dbReference type="ChEBI" id="CHEBI:29105"/>
    </ligand>
</feature>
<evidence type="ECO:0000256" key="19">
    <source>
        <dbReference type="ARBA" id="ARBA00031040"/>
    </source>
</evidence>
<dbReference type="Gene3D" id="3.20.20.20">
    <property type="entry name" value="Dihydropteroate synthase-like"/>
    <property type="match status" value="1"/>
</dbReference>
<sequence>MTKQEFREFIKDRMVFLDGATGSNLMLRGMPGGVCPEKWIMENTQVLIGLQKEYVAAGANILYAPTFTANRCKLKEYGLEGQLRQINAAMVAASKEAAGGKALVAGDLTMTGEQLAPIGSMDFEELIDIYKEQIACIEEAGADLLVVETMMSLQESRAALLAAKEICPDLPVMVTMTFEGDGRSLYGTDAATAAVVLESLGAAAIGANCSTGPEQMAGIIRQMASVTRIPVIAKPNAGLPSLNEEGKTVYEMRPREFAEEMQAVYEAGVSIIGGCCGTTPEHIADLHESFAGKMPAQVNRRPSGIRYLTSERKTIAFGLDDPFLIIGERINPTGKKKLQAQLREGSFEMVTRFAEEQEAGGASVLDVNMGMSGIDEKEMMLRALEEVGGVSQLPLSLDSSHVEVLEAALRRYPGRALINSISLEKEKFEKLIPMAQKYGAMFILLPLSDAGLPESLQEKKEIIETILERAFACGLAKEDIIVDGLVTTVGANPKAALETLETIRYCKEKQLATVCGLSNISFGLPERSYVNSVFLTMAIQAGLTMAIANPSQELLVASAFASDMLLCKEESALRYIEYAGTCTGIKPVSAAAQTTETSGQKEKNPGRQPSGNGVSGAAASGEKSPGETLPFSAVYEAVLKGNRSGIEQITQRALEEGASARELLDTCLLPAINQVGELFDKGKYFLPQLISSAEAMKLSIGVLEPLLSSDGKQEKMPVVVIATVEGDIHDIGKNLVALMLRNYGFEVIDLGKDVPKEKIIQAAKEHGAGIIGLSALMTTTMQEMRHVVELAHEEGLDSKIIIGGAVVTQDYADEIHADGYAKDAADTVRLAKRLLGLNEETQGDSHGNE</sequence>
<comment type="cofactor">
    <cofactor evidence="3">
        <name>methylcob(III)alamin</name>
        <dbReference type="ChEBI" id="CHEBI:28115"/>
    </cofactor>
</comment>
<dbReference type="SUPFAM" id="SSF52242">
    <property type="entry name" value="Cobalamin (vitamin B12)-binding domain"/>
    <property type="match status" value="1"/>
</dbReference>
<dbReference type="Proteomes" id="UP000094067">
    <property type="component" value="Unassembled WGS sequence"/>
</dbReference>
<dbReference type="SUPFAM" id="SSF82282">
    <property type="entry name" value="Homocysteine S-methyltransferase"/>
    <property type="match status" value="1"/>
</dbReference>
<dbReference type="AlphaFoldDB" id="A0A1E3ACZ6"/>
<evidence type="ECO:0000259" key="23">
    <source>
        <dbReference type="PROSITE" id="PS50972"/>
    </source>
</evidence>
<dbReference type="PANTHER" id="PTHR45833">
    <property type="entry name" value="METHIONINE SYNTHASE"/>
    <property type="match status" value="1"/>
</dbReference>
<evidence type="ECO:0000256" key="17">
    <source>
        <dbReference type="ARBA" id="ARBA00023285"/>
    </source>
</evidence>
<feature type="binding site" evidence="20">
    <location>
        <position position="275"/>
    </location>
    <ligand>
        <name>Zn(2+)</name>
        <dbReference type="ChEBI" id="CHEBI:29105"/>
    </ligand>
</feature>
<evidence type="ECO:0000259" key="24">
    <source>
        <dbReference type="PROSITE" id="PS51332"/>
    </source>
</evidence>
<dbReference type="Gene3D" id="1.10.1240.10">
    <property type="entry name" value="Methionine synthase domain"/>
    <property type="match status" value="1"/>
</dbReference>
<organism evidence="26 27">
    <name type="scientific">Eisenbergiella tayi</name>
    <dbReference type="NCBI Taxonomy" id="1432052"/>
    <lineage>
        <taxon>Bacteria</taxon>
        <taxon>Bacillati</taxon>
        <taxon>Bacillota</taxon>
        <taxon>Clostridia</taxon>
        <taxon>Lachnospirales</taxon>
        <taxon>Lachnospiraceae</taxon>
        <taxon>Eisenbergiella</taxon>
    </lineage>
</organism>
<dbReference type="Pfam" id="PF02607">
    <property type="entry name" value="B12-binding_2"/>
    <property type="match status" value="1"/>
</dbReference>
<proteinExistence type="inferred from homology"/>
<comment type="function">
    <text evidence="18">Catalyzes the transfer of a methyl group from methyl-cobalamin to homocysteine, yielding enzyme-bound cob(I)alamin and methionine. Subsequently, remethylates the cofactor using methyltetrahydrofolate.</text>
</comment>
<dbReference type="InterPro" id="IPR003726">
    <property type="entry name" value="HCY_dom"/>
</dbReference>
<dbReference type="PROSITE" id="PS50970">
    <property type="entry name" value="HCY"/>
    <property type="match status" value="1"/>
</dbReference>
<keyword evidence="9 20" id="KW-0489">Methyltransferase</keyword>
<dbReference type="PATRIC" id="fig|1432052.4.peg.2804"/>
<dbReference type="InterPro" id="IPR050554">
    <property type="entry name" value="Met_Synthase/Corrinoid"/>
</dbReference>
<evidence type="ECO:0000256" key="1">
    <source>
        <dbReference type="ARBA" id="ARBA00001700"/>
    </source>
</evidence>
<dbReference type="GO" id="GO:0032259">
    <property type="term" value="P:methylation"/>
    <property type="evidence" value="ECO:0007669"/>
    <property type="project" value="UniProtKB-KW"/>
</dbReference>
<evidence type="ECO:0000259" key="22">
    <source>
        <dbReference type="PROSITE" id="PS50970"/>
    </source>
</evidence>
<evidence type="ECO:0000256" key="4">
    <source>
        <dbReference type="ARBA" id="ARBA00005178"/>
    </source>
</evidence>
<evidence type="ECO:0000256" key="3">
    <source>
        <dbReference type="ARBA" id="ARBA00001956"/>
    </source>
</evidence>
<comment type="cofactor">
    <cofactor evidence="2 20">
        <name>Zn(2+)</name>
        <dbReference type="ChEBI" id="CHEBI:29105"/>
    </cofactor>
</comment>
<dbReference type="GO" id="GO:0031419">
    <property type="term" value="F:cobalamin binding"/>
    <property type="evidence" value="ECO:0007669"/>
    <property type="project" value="UniProtKB-KW"/>
</dbReference>
<evidence type="ECO:0000256" key="14">
    <source>
        <dbReference type="ARBA" id="ARBA00022723"/>
    </source>
</evidence>
<feature type="binding site" evidence="20">
    <location>
        <position position="209"/>
    </location>
    <ligand>
        <name>Zn(2+)</name>
        <dbReference type="ChEBI" id="CHEBI:29105"/>
    </ligand>
</feature>
<evidence type="ECO:0000256" key="18">
    <source>
        <dbReference type="ARBA" id="ARBA00025552"/>
    </source>
</evidence>
<evidence type="ECO:0000256" key="15">
    <source>
        <dbReference type="ARBA" id="ARBA00022833"/>
    </source>
</evidence>
<reference evidence="26 27" key="1">
    <citation type="submission" date="2016-07" db="EMBL/GenBank/DDBJ databases">
        <title>Characterization of isolates of Eisenbergiella tayi derived from blood cultures, using whole genome sequencing.</title>
        <authorList>
            <person name="Burdz T."/>
            <person name="Wiebe D."/>
            <person name="Huynh C."/>
            <person name="Bernard K."/>
        </authorList>
    </citation>
    <scope>NUCLEOTIDE SEQUENCE [LARGE SCALE GENOMIC DNA]</scope>
    <source>
        <strain evidence="26 27">NML 110608</strain>
    </source>
</reference>
<dbReference type="SUPFAM" id="SSF47644">
    <property type="entry name" value="Methionine synthase domain"/>
    <property type="match status" value="1"/>
</dbReference>
<dbReference type="InterPro" id="IPR000489">
    <property type="entry name" value="Pterin-binding_dom"/>
</dbReference>
<keyword evidence="14 20" id="KW-0479">Metal-binding</keyword>
<feature type="region of interest" description="Disordered" evidence="21">
    <location>
        <begin position="593"/>
        <end position="626"/>
    </location>
</feature>
<accession>A0A1E3ACZ6</accession>
<dbReference type="Pfam" id="PF02310">
    <property type="entry name" value="B12-binding"/>
    <property type="match status" value="1"/>
</dbReference>
<name>A0A1E3ACZ6_9FIRM</name>
<dbReference type="GO" id="GO:0050667">
    <property type="term" value="P:homocysteine metabolic process"/>
    <property type="evidence" value="ECO:0007669"/>
    <property type="project" value="TreeGrafter"/>
</dbReference>
<gene>
    <name evidence="26" type="primary">metH_1</name>
    <name evidence="26" type="ORF">BEI61_02510</name>
</gene>
<evidence type="ECO:0000256" key="8">
    <source>
        <dbReference type="ARBA" id="ARBA00013998"/>
    </source>
</evidence>
<evidence type="ECO:0000256" key="10">
    <source>
        <dbReference type="ARBA" id="ARBA00022605"/>
    </source>
</evidence>
<dbReference type="Gene3D" id="3.40.50.280">
    <property type="entry name" value="Cobalamin-binding domain"/>
    <property type="match status" value="1"/>
</dbReference>
<evidence type="ECO:0000256" key="12">
    <source>
        <dbReference type="ARBA" id="ARBA00022679"/>
    </source>
</evidence>
<comment type="pathway">
    <text evidence="4">Amino-acid biosynthesis; L-methionine biosynthesis via de novo pathway; L-methionine from L-homocysteine (MetH route): step 1/1.</text>
</comment>
<dbReference type="GO" id="GO:0046872">
    <property type="term" value="F:metal ion binding"/>
    <property type="evidence" value="ECO:0007669"/>
    <property type="project" value="UniProtKB-KW"/>
</dbReference>